<dbReference type="CDD" id="cd07812">
    <property type="entry name" value="SRPBCC"/>
    <property type="match status" value="1"/>
</dbReference>
<dbReference type="RefSeq" id="WP_024731999.1">
    <property type="nucleotide sequence ID" value="NZ_BAABYU010000001.1"/>
</dbReference>
<evidence type="ECO:0000313" key="1">
    <source>
        <dbReference type="EMBL" id="RGE86915.1"/>
    </source>
</evidence>
<dbReference type="Gene3D" id="3.30.530.20">
    <property type="match status" value="1"/>
</dbReference>
<evidence type="ECO:0000313" key="2">
    <source>
        <dbReference type="Proteomes" id="UP000261080"/>
    </source>
</evidence>
<proteinExistence type="predicted"/>
<sequence>MEIREKLRVTAEEFFSQMMVSVLYDIKSATGRDVKREQIHKGYHYTKKMKNKVGREGDVRITVTEYDPPYRYSASFDSASGTNRIEYRLEEAPESGIEVFYLEDYEGDTKSQDLNYRIIGALYRRSAKKRTKKMFHAMEDYIIKNRDQA</sequence>
<dbReference type="AlphaFoldDB" id="A0A3E3K1L7"/>
<comment type="caution">
    <text evidence="1">The sequence shown here is derived from an EMBL/GenBank/DDBJ whole genome shotgun (WGS) entry which is preliminary data.</text>
</comment>
<protein>
    <submittedName>
        <fullName evidence="1">DUF3284 domain-containing protein</fullName>
    </submittedName>
</protein>
<reference evidence="1 2" key="1">
    <citation type="submission" date="2018-08" db="EMBL/GenBank/DDBJ databases">
        <title>A genome reference for cultivated species of the human gut microbiota.</title>
        <authorList>
            <person name="Zou Y."/>
            <person name="Xue W."/>
            <person name="Luo G."/>
        </authorList>
    </citation>
    <scope>NUCLEOTIDE SEQUENCE [LARGE SCALE GENOMIC DNA]</scope>
    <source>
        <strain evidence="1 2">AF37-2AT</strain>
    </source>
</reference>
<keyword evidence="2" id="KW-1185">Reference proteome</keyword>
<gene>
    <name evidence="1" type="ORF">DW016_08150</name>
</gene>
<name>A0A3E3K1L7_9FIRM</name>
<dbReference type="InterPro" id="IPR021701">
    <property type="entry name" value="DUF3284"/>
</dbReference>
<dbReference type="Proteomes" id="UP000261080">
    <property type="component" value="Unassembled WGS sequence"/>
</dbReference>
<dbReference type="SUPFAM" id="SSF55961">
    <property type="entry name" value="Bet v1-like"/>
    <property type="match status" value="1"/>
</dbReference>
<dbReference type="Pfam" id="PF11687">
    <property type="entry name" value="DUF3284"/>
    <property type="match status" value="1"/>
</dbReference>
<dbReference type="EMBL" id="QVLX01000004">
    <property type="protein sequence ID" value="RGE86915.1"/>
    <property type="molecule type" value="Genomic_DNA"/>
</dbReference>
<dbReference type="OrthoDB" id="1956914at2"/>
<dbReference type="InterPro" id="IPR023393">
    <property type="entry name" value="START-like_dom_sf"/>
</dbReference>
<accession>A0A3E3K1L7</accession>
<organism evidence="1 2">
    <name type="scientific">Sellimonas intestinalis</name>
    <dbReference type="NCBI Taxonomy" id="1653434"/>
    <lineage>
        <taxon>Bacteria</taxon>
        <taxon>Bacillati</taxon>
        <taxon>Bacillota</taxon>
        <taxon>Clostridia</taxon>
        <taxon>Lachnospirales</taxon>
        <taxon>Lachnospiraceae</taxon>
        <taxon>Sellimonas</taxon>
    </lineage>
</organism>